<proteinExistence type="predicted"/>
<dbReference type="AlphaFoldDB" id="A0A1C7P297"/>
<evidence type="ECO:0000313" key="2">
    <source>
        <dbReference type="EMBL" id="OBZ95106.1"/>
    </source>
</evidence>
<dbReference type="Proteomes" id="UP000093111">
    <property type="component" value="Unassembled WGS sequence"/>
</dbReference>
<dbReference type="EMBL" id="LGLV01000008">
    <property type="protein sequence ID" value="OBZ95106.1"/>
    <property type="molecule type" value="Genomic_DNA"/>
</dbReference>
<reference evidence="2 3" key="1">
    <citation type="journal article" date="2016" name="Syst. Appl. Microbiol.">
        <title>Pararhizobium polonicum sp. nov. isolated from tumors on stone fruit rootstocks.</title>
        <authorList>
            <person name="Pulawska J."/>
            <person name="Kuzmanovic N."/>
            <person name="Willems A."/>
            <person name="Pothier J.F."/>
        </authorList>
    </citation>
    <scope>NUCLEOTIDE SEQUENCE [LARGE SCALE GENOMIC DNA]</scope>
    <source>
        <strain evidence="2 3">F5.1</strain>
    </source>
</reference>
<dbReference type="PROSITE" id="PS51725">
    <property type="entry name" value="ABM"/>
    <property type="match status" value="1"/>
</dbReference>
<sequence length="96" mass="11120">MVGQARARPGQEDALERVLLSLVAPTRREAGALEYHVHRDRADPCLFVFYEAWQSLGHLKAHLQQPYIIDFLSRRMDYLAEDMDVRWLKMASSYAA</sequence>
<dbReference type="InterPro" id="IPR011008">
    <property type="entry name" value="Dimeric_a/b-barrel"/>
</dbReference>
<organism evidence="2 3">
    <name type="scientific">Pararhizobium polonicum</name>
    <dbReference type="NCBI Taxonomy" id="1612624"/>
    <lineage>
        <taxon>Bacteria</taxon>
        <taxon>Pseudomonadati</taxon>
        <taxon>Pseudomonadota</taxon>
        <taxon>Alphaproteobacteria</taxon>
        <taxon>Hyphomicrobiales</taxon>
        <taxon>Rhizobiaceae</taxon>
        <taxon>Rhizobium/Agrobacterium group</taxon>
        <taxon>Pararhizobium</taxon>
    </lineage>
</organism>
<feature type="domain" description="ABM" evidence="1">
    <location>
        <begin position="1"/>
        <end position="88"/>
    </location>
</feature>
<dbReference type="PANTHER" id="PTHR33336:SF3">
    <property type="entry name" value="ABM DOMAIN-CONTAINING PROTEIN"/>
    <property type="match status" value="1"/>
</dbReference>
<protein>
    <recommendedName>
        <fullName evidence="1">ABM domain-containing protein</fullName>
    </recommendedName>
</protein>
<comment type="caution">
    <text evidence="2">The sequence shown here is derived from an EMBL/GenBank/DDBJ whole genome shotgun (WGS) entry which is preliminary data.</text>
</comment>
<gene>
    <name evidence="2" type="ORF">ADU59_14390</name>
</gene>
<accession>A0A1C7P297</accession>
<evidence type="ECO:0000313" key="3">
    <source>
        <dbReference type="Proteomes" id="UP000093111"/>
    </source>
</evidence>
<dbReference type="PANTHER" id="PTHR33336">
    <property type="entry name" value="QUINOL MONOOXYGENASE YGIN-RELATED"/>
    <property type="match status" value="1"/>
</dbReference>
<keyword evidence="3" id="KW-1185">Reference proteome</keyword>
<dbReference type="Gene3D" id="3.30.70.100">
    <property type="match status" value="1"/>
</dbReference>
<dbReference type="InterPro" id="IPR050744">
    <property type="entry name" value="AI-2_Isomerase_LsrG"/>
</dbReference>
<name>A0A1C7P297_9HYPH</name>
<dbReference type="Pfam" id="PF03992">
    <property type="entry name" value="ABM"/>
    <property type="match status" value="1"/>
</dbReference>
<dbReference type="STRING" id="1612624.ADU59_14390"/>
<dbReference type="SUPFAM" id="SSF54909">
    <property type="entry name" value="Dimeric alpha+beta barrel"/>
    <property type="match status" value="1"/>
</dbReference>
<dbReference type="InterPro" id="IPR007138">
    <property type="entry name" value="ABM_dom"/>
</dbReference>
<dbReference type="GO" id="GO:0003824">
    <property type="term" value="F:catalytic activity"/>
    <property type="evidence" value="ECO:0007669"/>
    <property type="project" value="TreeGrafter"/>
</dbReference>
<evidence type="ECO:0000259" key="1">
    <source>
        <dbReference type="PROSITE" id="PS51725"/>
    </source>
</evidence>